<proteinExistence type="inferred from homology"/>
<sequence length="298" mass="31180">MAYFLQQLLNAVPVASLNAALAFGYAIAFAITKRADVTYGAIFAFAGLTCLLFADFGWNQLWLILPATLALGAAAGVLGGLWAGFFIGRGVMRPLASASPNAVTVASIGALIALMESARLEAGTRSLWLPPILNDTIYVWRSADFAVTTTPMQLINSAAFLALVAGGYLVLQKSNAGRYWKAVGEDAFAASLLGVNAGRVFLVSYCAAALVASICGVLATFYYGNMDFGAGLVFGLKVVLISAAGGYTSPLKCAAGAAAIGFAETFWAAYGPVAWRDAAVLTMLVLWLIVMRSERDAL</sequence>
<feature type="transmembrane region" description="Helical" evidence="9">
    <location>
        <begin position="38"/>
        <end position="58"/>
    </location>
</feature>
<organism evidence="10 11">
    <name type="scientific">Agrobacterium rosae</name>
    <dbReference type="NCBI Taxonomy" id="1972867"/>
    <lineage>
        <taxon>Bacteria</taxon>
        <taxon>Pseudomonadati</taxon>
        <taxon>Pseudomonadota</taxon>
        <taxon>Alphaproteobacteria</taxon>
        <taxon>Hyphomicrobiales</taxon>
        <taxon>Rhizobiaceae</taxon>
        <taxon>Rhizobium/Agrobacterium group</taxon>
        <taxon>Agrobacterium</taxon>
    </lineage>
</organism>
<feature type="transmembrane region" description="Helical" evidence="9">
    <location>
        <begin position="273"/>
        <end position="290"/>
    </location>
</feature>
<dbReference type="GO" id="GO:0005886">
    <property type="term" value="C:plasma membrane"/>
    <property type="evidence" value="ECO:0007669"/>
    <property type="project" value="UniProtKB-SubCell"/>
</dbReference>
<keyword evidence="2" id="KW-0813">Transport</keyword>
<evidence type="ECO:0000256" key="1">
    <source>
        <dbReference type="ARBA" id="ARBA00004651"/>
    </source>
</evidence>
<reference evidence="11" key="1">
    <citation type="submission" date="2016-10" db="EMBL/GenBank/DDBJ databases">
        <authorList>
            <person name="Wibberg D."/>
        </authorList>
    </citation>
    <scope>NUCLEOTIDE SEQUENCE [LARGE SCALE GENOMIC DNA]</scope>
</reference>
<dbReference type="GO" id="GO:0006865">
    <property type="term" value="P:amino acid transport"/>
    <property type="evidence" value="ECO:0007669"/>
    <property type="project" value="UniProtKB-KW"/>
</dbReference>
<feature type="transmembrane region" description="Helical" evidence="9">
    <location>
        <begin position="12"/>
        <end position="31"/>
    </location>
</feature>
<evidence type="ECO:0000256" key="2">
    <source>
        <dbReference type="ARBA" id="ARBA00022448"/>
    </source>
</evidence>
<dbReference type="CDD" id="cd06582">
    <property type="entry name" value="TM_PBP1_LivH_like"/>
    <property type="match status" value="1"/>
</dbReference>
<dbReference type="GO" id="GO:0022857">
    <property type="term" value="F:transmembrane transporter activity"/>
    <property type="evidence" value="ECO:0007669"/>
    <property type="project" value="InterPro"/>
</dbReference>
<keyword evidence="5" id="KW-0029">Amino-acid transport</keyword>
<protein>
    <submittedName>
        <fullName evidence="10">LIV-I protein H</fullName>
    </submittedName>
</protein>
<feature type="transmembrane region" description="Helical" evidence="9">
    <location>
        <begin position="200"/>
        <end position="223"/>
    </location>
</feature>
<name>A0A1R3U6Z8_9HYPH</name>
<keyword evidence="6 9" id="KW-1133">Transmembrane helix</keyword>
<evidence type="ECO:0000313" key="11">
    <source>
        <dbReference type="Proteomes" id="UP000187891"/>
    </source>
</evidence>
<gene>
    <name evidence="10" type="primary">livH_6</name>
    <name evidence="10" type="ORF">DSM25559_4767</name>
</gene>
<evidence type="ECO:0000256" key="9">
    <source>
        <dbReference type="SAM" id="Phobius"/>
    </source>
</evidence>
<dbReference type="Proteomes" id="UP000187891">
    <property type="component" value="Unassembled WGS sequence"/>
</dbReference>
<feature type="transmembrane region" description="Helical" evidence="9">
    <location>
        <begin position="154"/>
        <end position="171"/>
    </location>
</feature>
<dbReference type="STRING" id="1907666.DSM25559_4767"/>
<dbReference type="InterPro" id="IPR001851">
    <property type="entry name" value="ABC_transp_permease"/>
</dbReference>
<comment type="subcellular location">
    <subcellularLocation>
        <location evidence="1">Cell membrane</location>
        <topology evidence="1">Multi-pass membrane protein</topology>
    </subcellularLocation>
</comment>
<evidence type="ECO:0000256" key="4">
    <source>
        <dbReference type="ARBA" id="ARBA00022692"/>
    </source>
</evidence>
<dbReference type="RefSeq" id="WP_077122739.1">
    <property type="nucleotide sequence ID" value="NZ_FMUE01000018.1"/>
</dbReference>
<keyword evidence="4 9" id="KW-0812">Transmembrane</keyword>
<keyword evidence="3" id="KW-1003">Cell membrane</keyword>
<feature type="transmembrane region" description="Helical" evidence="9">
    <location>
        <begin position="64"/>
        <end position="88"/>
    </location>
</feature>
<evidence type="ECO:0000256" key="8">
    <source>
        <dbReference type="ARBA" id="ARBA00037998"/>
    </source>
</evidence>
<evidence type="ECO:0000256" key="7">
    <source>
        <dbReference type="ARBA" id="ARBA00023136"/>
    </source>
</evidence>
<keyword evidence="7 9" id="KW-0472">Membrane</keyword>
<evidence type="ECO:0000256" key="3">
    <source>
        <dbReference type="ARBA" id="ARBA00022475"/>
    </source>
</evidence>
<dbReference type="AlphaFoldDB" id="A0A1R3U6Z8"/>
<evidence type="ECO:0000313" key="10">
    <source>
        <dbReference type="EMBL" id="SCX35045.1"/>
    </source>
</evidence>
<accession>A0A1R3U6Z8</accession>
<dbReference type="EMBL" id="FMUE01000018">
    <property type="protein sequence ID" value="SCX35045.1"/>
    <property type="molecule type" value="Genomic_DNA"/>
</dbReference>
<dbReference type="PANTHER" id="PTHR11795">
    <property type="entry name" value="BRANCHED-CHAIN AMINO ACID TRANSPORT SYSTEM PERMEASE PROTEIN LIVH"/>
    <property type="match status" value="1"/>
</dbReference>
<evidence type="ECO:0000256" key="6">
    <source>
        <dbReference type="ARBA" id="ARBA00022989"/>
    </source>
</evidence>
<dbReference type="Pfam" id="PF02653">
    <property type="entry name" value="BPD_transp_2"/>
    <property type="match status" value="1"/>
</dbReference>
<dbReference type="PANTHER" id="PTHR11795:SF445">
    <property type="entry name" value="AMINO ACID ABC TRANSPORTER PERMEASE PROTEIN"/>
    <property type="match status" value="1"/>
</dbReference>
<comment type="similarity">
    <text evidence="8">Belongs to the binding-protein-dependent transport system permease family. LivHM subfamily.</text>
</comment>
<evidence type="ECO:0000256" key="5">
    <source>
        <dbReference type="ARBA" id="ARBA00022970"/>
    </source>
</evidence>
<dbReference type="InterPro" id="IPR052157">
    <property type="entry name" value="BCAA_transport_permease"/>
</dbReference>